<organism evidence="1 2">
    <name type="scientific">Brassica cretica</name>
    <name type="common">Mustard</name>
    <dbReference type="NCBI Taxonomy" id="69181"/>
    <lineage>
        <taxon>Eukaryota</taxon>
        <taxon>Viridiplantae</taxon>
        <taxon>Streptophyta</taxon>
        <taxon>Embryophyta</taxon>
        <taxon>Tracheophyta</taxon>
        <taxon>Spermatophyta</taxon>
        <taxon>Magnoliopsida</taxon>
        <taxon>eudicotyledons</taxon>
        <taxon>Gunneridae</taxon>
        <taxon>Pentapetalae</taxon>
        <taxon>rosids</taxon>
        <taxon>malvids</taxon>
        <taxon>Brassicales</taxon>
        <taxon>Brassicaceae</taxon>
        <taxon>Brassiceae</taxon>
        <taxon>Brassica</taxon>
    </lineage>
</organism>
<name>A0A8S9I646_BRACR</name>
<protein>
    <submittedName>
        <fullName evidence="1">Uncharacterized protein</fullName>
    </submittedName>
</protein>
<comment type="caution">
    <text evidence="1">The sequence shown here is derived from an EMBL/GenBank/DDBJ whole genome shotgun (WGS) entry which is preliminary data.</text>
</comment>
<dbReference type="AlphaFoldDB" id="A0A8S9I646"/>
<sequence>MATKPRRRRQLQRRWSRVLSPEERDPIAYTLQENSGILMDIPTENKILGISRGISEDIPRKHKIWFPQNIPKKYQSVGIFLWNTEEKCIPRKKPMNSEDIL</sequence>
<accession>A0A8S9I646</accession>
<evidence type="ECO:0000313" key="2">
    <source>
        <dbReference type="Proteomes" id="UP000712281"/>
    </source>
</evidence>
<dbReference type="Proteomes" id="UP000712281">
    <property type="component" value="Unassembled WGS sequence"/>
</dbReference>
<proteinExistence type="predicted"/>
<evidence type="ECO:0000313" key="1">
    <source>
        <dbReference type="EMBL" id="KAF2565244.1"/>
    </source>
</evidence>
<reference evidence="1" key="1">
    <citation type="submission" date="2019-12" db="EMBL/GenBank/DDBJ databases">
        <title>Genome sequencing and annotation of Brassica cretica.</title>
        <authorList>
            <person name="Studholme D.J."/>
            <person name="Sarris P.F."/>
        </authorList>
    </citation>
    <scope>NUCLEOTIDE SEQUENCE</scope>
    <source>
        <strain evidence="1">PFS-001/15</strain>
        <tissue evidence="1">Leaf</tissue>
    </source>
</reference>
<gene>
    <name evidence="1" type="ORF">F2Q68_00027198</name>
</gene>
<dbReference type="EMBL" id="QGKW02001911">
    <property type="protein sequence ID" value="KAF2565244.1"/>
    <property type="molecule type" value="Genomic_DNA"/>
</dbReference>